<dbReference type="AlphaFoldDB" id="A2DVG2"/>
<gene>
    <name evidence="4" type="ORF">TVAG_209200</name>
</gene>
<evidence type="ECO:0000259" key="3">
    <source>
        <dbReference type="PROSITE" id="PS50015"/>
    </source>
</evidence>
<dbReference type="Proteomes" id="UP000001542">
    <property type="component" value="Unassembled WGS sequence"/>
</dbReference>
<evidence type="ECO:0000256" key="1">
    <source>
        <dbReference type="ARBA" id="ARBA00023157"/>
    </source>
</evidence>
<reference evidence="4" key="2">
    <citation type="journal article" date="2007" name="Science">
        <title>Draft genome sequence of the sexually transmitted pathogen Trichomonas vaginalis.</title>
        <authorList>
            <person name="Carlton J.M."/>
            <person name="Hirt R.P."/>
            <person name="Silva J.C."/>
            <person name="Delcher A.L."/>
            <person name="Schatz M."/>
            <person name="Zhao Q."/>
            <person name="Wortman J.R."/>
            <person name="Bidwell S.L."/>
            <person name="Alsmark U.C.M."/>
            <person name="Besteiro S."/>
            <person name="Sicheritz-Ponten T."/>
            <person name="Noel C.J."/>
            <person name="Dacks J.B."/>
            <person name="Foster P.G."/>
            <person name="Simillion C."/>
            <person name="Van de Peer Y."/>
            <person name="Miranda-Saavedra D."/>
            <person name="Barton G.J."/>
            <person name="Westrop G.D."/>
            <person name="Mueller S."/>
            <person name="Dessi D."/>
            <person name="Fiori P.L."/>
            <person name="Ren Q."/>
            <person name="Paulsen I."/>
            <person name="Zhang H."/>
            <person name="Bastida-Corcuera F.D."/>
            <person name="Simoes-Barbosa A."/>
            <person name="Brown M.T."/>
            <person name="Hayes R.D."/>
            <person name="Mukherjee M."/>
            <person name="Okumura C.Y."/>
            <person name="Schneider R."/>
            <person name="Smith A.J."/>
            <person name="Vanacova S."/>
            <person name="Villalvazo M."/>
            <person name="Haas B.J."/>
            <person name="Pertea M."/>
            <person name="Feldblyum T.V."/>
            <person name="Utterback T.R."/>
            <person name="Shu C.L."/>
            <person name="Osoegawa K."/>
            <person name="de Jong P.J."/>
            <person name="Hrdy I."/>
            <person name="Horvathova L."/>
            <person name="Zubacova Z."/>
            <person name="Dolezal P."/>
            <person name="Malik S.B."/>
            <person name="Logsdon J.M. Jr."/>
            <person name="Henze K."/>
            <person name="Gupta A."/>
            <person name="Wang C.C."/>
            <person name="Dunne R.L."/>
            <person name="Upcroft J.A."/>
            <person name="Upcroft P."/>
            <person name="White O."/>
            <person name="Salzberg S.L."/>
            <person name="Tang P."/>
            <person name="Chiu C.-H."/>
            <person name="Lee Y.-S."/>
            <person name="Embley T.M."/>
            <person name="Coombs G.H."/>
            <person name="Mottram J.C."/>
            <person name="Tachezy J."/>
            <person name="Fraser-Liggett C.M."/>
            <person name="Johnson P.J."/>
        </authorList>
    </citation>
    <scope>NUCLEOTIDE SEQUENCE [LARGE SCALE GENOMIC DNA]</scope>
    <source>
        <strain evidence="4">G3</strain>
    </source>
</reference>
<dbReference type="OrthoDB" id="69496at2759"/>
<proteinExistence type="predicted"/>
<evidence type="ECO:0000313" key="4">
    <source>
        <dbReference type="EMBL" id="EAY15641.1"/>
    </source>
</evidence>
<dbReference type="Pfam" id="PF03489">
    <property type="entry name" value="SapB_2"/>
    <property type="match status" value="1"/>
</dbReference>
<dbReference type="VEuPathDB" id="TrichDB:TVAGG3_0335570"/>
<dbReference type="SMR" id="A2DVG2"/>
<dbReference type="InterPro" id="IPR008139">
    <property type="entry name" value="SaposinB_dom"/>
</dbReference>
<dbReference type="SMART" id="SM00741">
    <property type="entry name" value="SapB"/>
    <property type="match status" value="1"/>
</dbReference>
<name>A2DVG2_TRIV3</name>
<dbReference type="Pfam" id="PF05184">
    <property type="entry name" value="SapB_1"/>
    <property type="match status" value="1"/>
</dbReference>
<organism evidence="4 5">
    <name type="scientific">Trichomonas vaginalis (strain ATCC PRA-98 / G3)</name>
    <dbReference type="NCBI Taxonomy" id="412133"/>
    <lineage>
        <taxon>Eukaryota</taxon>
        <taxon>Metamonada</taxon>
        <taxon>Parabasalia</taxon>
        <taxon>Trichomonadida</taxon>
        <taxon>Trichomonadidae</taxon>
        <taxon>Trichomonas</taxon>
    </lineage>
</organism>
<dbReference type="PANTHER" id="PTHR11480">
    <property type="entry name" value="SAPOSIN-RELATED"/>
    <property type="match status" value="1"/>
</dbReference>
<dbReference type="RefSeq" id="XP_001327864.1">
    <property type="nucleotide sequence ID" value="XM_001327829.1"/>
</dbReference>
<protein>
    <submittedName>
        <fullName evidence="4">Surfactant B protein, putative</fullName>
    </submittedName>
</protein>
<dbReference type="EMBL" id="DS113253">
    <property type="protein sequence ID" value="EAY15641.1"/>
    <property type="molecule type" value="Genomic_DNA"/>
</dbReference>
<evidence type="ECO:0000256" key="2">
    <source>
        <dbReference type="ARBA" id="ARBA00023180"/>
    </source>
</evidence>
<dbReference type="GO" id="GO:0006629">
    <property type="term" value="P:lipid metabolic process"/>
    <property type="evidence" value="ECO:0007669"/>
    <property type="project" value="InterPro"/>
</dbReference>
<dbReference type="InterPro" id="IPR008138">
    <property type="entry name" value="SapB_2"/>
</dbReference>
<dbReference type="eggNOG" id="ENOG502SEX9">
    <property type="taxonomic scope" value="Eukaryota"/>
</dbReference>
<dbReference type="Gene3D" id="1.10.225.10">
    <property type="entry name" value="Saposin-like"/>
    <property type="match status" value="1"/>
</dbReference>
<reference evidence="4" key="1">
    <citation type="submission" date="2006-10" db="EMBL/GenBank/DDBJ databases">
        <authorList>
            <person name="Amadeo P."/>
            <person name="Zhao Q."/>
            <person name="Wortman J."/>
            <person name="Fraser-Liggett C."/>
            <person name="Carlton J."/>
        </authorList>
    </citation>
    <scope>NUCLEOTIDE SEQUENCE</scope>
    <source>
        <strain evidence="4">G3</strain>
    </source>
</reference>
<feature type="domain" description="Saposin B-type" evidence="3">
    <location>
        <begin position="24"/>
        <end position="103"/>
    </location>
</feature>
<accession>A2DVG2</accession>
<sequence length="103" mass="11565">MFFALLGLMSAAAVKPRATKVGDSTQKCVMCKFYVSMIEDYLEDGKTEQEIIEKLESYCQYVTADLRVICDKLVEVGVPAIIKYLKDNEPPAAVCKLIKFCKD</sequence>
<dbReference type="KEGG" id="tva:4773648"/>
<dbReference type="SUPFAM" id="SSF47862">
    <property type="entry name" value="Saposin"/>
    <property type="match status" value="1"/>
</dbReference>
<dbReference type="VEuPathDB" id="TrichDB:TVAG_209200"/>
<dbReference type="InParanoid" id="A2DVG2"/>
<keyword evidence="5" id="KW-1185">Reference proteome</keyword>
<evidence type="ECO:0000313" key="5">
    <source>
        <dbReference type="Proteomes" id="UP000001542"/>
    </source>
</evidence>
<keyword evidence="2" id="KW-0325">Glycoprotein</keyword>
<dbReference type="InterPro" id="IPR007856">
    <property type="entry name" value="SapB_1"/>
</dbReference>
<keyword evidence="1" id="KW-1015">Disulfide bond</keyword>
<dbReference type="InterPro" id="IPR011001">
    <property type="entry name" value="Saposin-like"/>
</dbReference>
<dbReference type="STRING" id="5722.A2DVG2"/>
<dbReference type="PANTHER" id="PTHR11480:SF91">
    <property type="entry name" value="SAPOSIN B-TYPE DOMAIN-CONTAINING PROTEIN"/>
    <property type="match status" value="1"/>
</dbReference>
<dbReference type="PROSITE" id="PS50015">
    <property type="entry name" value="SAP_B"/>
    <property type="match status" value="1"/>
</dbReference>
<dbReference type="InterPro" id="IPR051428">
    <property type="entry name" value="Sphingo_Act-Surfact_Prot"/>
</dbReference>